<dbReference type="Gene3D" id="3.90.1320.10">
    <property type="entry name" value="Outer-capsid protein sigma 3, large lobe"/>
    <property type="match status" value="1"/>
</dbReference>
<feature type="domain" description="Neprosin PEP catalytic" evidence="1">
    <location>
        <begin position="209"/>
        <end position="461"/>
    </location>
</feature>
<comment type="caution">
    <text evidence="2">The sequence shown here is derived from an EMBL/GenBank/DDBJ whole genome shotgun (WGS) entry which is preliminary data.</text>
</comment>
<dbReference type="InterPro" id="IPR053168">
    <property type="entry name" value="Glutamic_endopeptidase"/>
</dbReference>
<keyword evidence="3" id="KW-1185">Reference proteome</keyword>
<dbReference type="AlphaFoldDB" id="A0AAE1MTC0"/>
<sequence length="461" mass="52962">MEMSVLSPKKQKERNVCDISGLLYSISERLLICKGSAKIKALICIPMGKEFTRFILIFIILELTFLAFGQGGSISPLEVLQVERKLKHFRRHSLRSIQSEDGDIIDCIDIYKQPAFDHPALKYHKIQMAPTYNGTMEQTRTRSNRAEESTMTVISQIWQKRRRCPKRTIPVRRIRKRELLKFPTIEDYGRKKTMFSRQAVQTNQNLDSSVQQQNHSKAIVFTEGYRYLGAKGDMQVFNPFVETDDEYSTSQVSLLSGAYNNYECIEAGWAVNPSVYGDRQTRLFAYWTADGSKKTGCFDLTCPGFVQTNNEIALGAVINPISIPSNLTFQITIYIYKDPFTNKWWLQYNEKTNIGYWPAEIFQGLRGNAESVEWGGEVYSTRIGTRPHSKTQMGNGRFPDIGISAVITRMRIHDNYPELKSPDWVYSFSDEFNCYGARYVGDYIEDPEFYYGGPGRNPMCP</sequence>
<name>A0AAE1MTC0_9FABA</name>
<accession>A0AAE1MTC0</accession>
<evidence type="ECO:0000259" key="1">
    <source>
        <dbReference type="PROSITE" id="PS52045"/>
    </source>
</evidence>
<dbReference type="InterPro" id="IPR025521">
    <property type="entry name" value="Neprosin_propep"/>
</dbReference>
<dbReference type="InterPro" id="IPR004314">
    <property type="entry name" value="Neprosin"/>
</dbReference>
<organism evidence="2 3">
    <name type="scientific">Acacia crassicarpa</name>
    <name type="common">northern wattle</name>
    <dbReference type="NCBI Taxonomy" id="499986"/>
    <lineage>
        <taxon>Eukaryota</taxon>
        <taxon>Viridiplantae</taxon>
        <taxon>Streptophyta</taxon>
        <taxon>Embryophyta</taxon>
        <taxon>Tracheophyta</taxon>
        <taxon>Spermatophyta</taxon>
        <taxon>Magnoliopsida</taxon>
        <taxon>eudicotyledons</taxon>
        <taxon>Gunneridae</taxon>
        <taxon>Pentapetalae</taxon>
        <taxon>rosids</taxon>
        <taxon>fabids</taxon>
        <taxon>Fabales</taxon>
        <taxon>Fabaceae</taxon>
        <taxon>Caesalpinioideae</taxon>
        <taxon>mimosoid clade</taxon>
        <taxon>Acacieae</taxon>
        <taxon>Acacia</taxon>
    </lineage>
</organism>
<dbReference type="Proteomes" id="UP001293593">
    <property type="component" value="Unassembled WGS sequence"/>
</dbReference>
<dbReference type="PROSITE" id="PS52045">
    <property type="entry name" value="NEPROSIN_PEP_CD"/>
    <property type="match status" value="1"/>
</dbReference>
<proteinExistence type="predicted"/>
<protein>
    <recommendedName>
        <fullName evidence="1">Neprosin PEP catalytic domain-containing protein</fullName>
    </recommendedName>
</protein>
<evidence type="ECO:0000313" key="3">
    <source>
        <dbReference type="Proteomes" id="UP001293593"/>
    </source>
</evidence>
<dbReference type="PANTHER" id="PTHR31589">
    <property type="entry name" value="PROTEIN, PUTATIVE (DUF239)-RELATED-RELATED"/>
    <property type="match status" value="1"/>
</dbReference>
<dbReference type="Pfam" id="PF14365">
    <property type="entry name" value="Neprosin_AP"/>
    <property type="match status" value="1"/>
</dbReference>
<dbReference type="EMBL" id="JAWXYG010000003">
    <property type="protein sequence ID" value="KAK4277359.1"/>
    <property type="molecule type" value="Genomic_DNA"/>
</dbReference>
<evidence type="ECO:0000313" key="2">
    <source>
        <dbReference type="EMBL" id="KAK4277359.1"/>
    </source>
</evidence>
<gene>
    <name evidence="2" type="ORF">QN277_015371</name>
</gene>
<reference evidence="2" key="1">
    <citation type="submission" date="2023-10" db="EMBL/GenBank/DDBJ databases">
        <title>Chromosome-level genome of the transformable northern wattle, Acacia crassicarpa.</title>
        <authorList>
            <person name="Massaro I."/>
            <person name="Sinha N.R."/>
            <person name="Poethig S."/>
            <person name="Leichty A.R."/>
        </authorList>
    </citation>
    <scope>NUCLEOTIDE SEQUENCE</scope>
    <source>
        <strain evidence="2">Acra3RX</strain>
        <tissue evidence="2">Leaf</tissue>
    </source>
</reference>
<dbReference type="Pfam" id="PF03080">
    <property type="entry name" value="Neprosin"/>
    <property type="match status" value="1"/>
</dbReference>
<dbReference type="PANTHER" id="PTHR31589:SF111">
    <property type="entry name" value="NEPROSIN DOMAIN-CONTAINING PROTEIN"/>
    <property type="match status" value="1"/>
</dbReference>